<gene>
    <name evidence="1" type="ORF">PQR01_01615</name>
</gene>
<proteinExistence type="predicted"/>
<evidence type="ECO:0000313" key="2">
    <source>
        <dbReference type="Proteomes" id="UP001629235"/>
    </source>
</evidence>
<dbReference type="Proteomes" id="UP001629235">
    <property type="component" value="Unassembled WGS sequence"/>
</dbReference>
<accession>A0ACC7N5J0</accession>
<evidence type="ECO:0000313" key="1">
    <source>
        <dbReference type="EMBL" id="MFM0102219.1"/>
    </source>
</evidence>
<reference evidence="1 2" key="1">
    <citation type="journal article" date="2024" name="Chem. Sci.">
        <title>Discovery of megapolipeptins by genome mining of a Burkholderiales bacteria collection.</title>
        <authorList>
            <person name="Paulo B.S."/>
            <person name="Recchia M.J.J."/>
            <person name="Lee S."/>
            <person name="Fergusson C.H."/>
            <person name="Romanowski S.B."/>
            <person name="Hernandez A."/>
            <person name="Krull N."/>
            <person name="Liu D.Y."/>
            <person name="Cavanagh H."/>
            <person name="Bos A."/>
            <person name="Gray C.A."/>
            <person name="Murphy B.T."/>
            <person name="Linington R.G."/>
            <person name="Eustaquio A.S."/>
        </authorList>
    </citation>
    <scope>NUCLEOTIDE SEQUENCE [LARGE SCALE GENOMIC DNA]</scope>
    <source>
        <strain evidence="1 2">RL18-126-BIB-B</strain>
    </source>
</reference>
<keyword evidence="2" id="KW-1185">Reference proteome</keyword>
<keyword evidence="1" id="KW-0378">Hydrolase</keyword>
<protein>
    <submittedName>
        <fullName evidence="1">Alpha-amylase family glycosyl hydrolase</fullName>
    </submittedName>
</protein>
<dbReference type="EMBL" id="JAQQDW010000002">
    <property type="protein sequence ID" value="MFM0102219.1"/>
    <property type="molecule type" value="Genomic_DNA"/>
</dbReference>
<comment type="caution">
    <text evidence="1">The sequence shown here is derived from an EMBL/GenBank/DDBJ whole genome shotgun (WGS) entry which is preliminary data.</text>
</comment>
<name>A0ACC7N5J0_9BURK</name>
<sequence length="656" mass="72102">MSVVKGRVGRTSPMGASLTTDGTGFRTWAPNATAVFVVAGAALEPSQAQDWRPASDEAMESLGDGTWGGFLRSIKEGDPYLFYVDGAGGSGWKRDPFARELSFAPTYPASWCLVRDPATYPWHDSAWQPPAFSELIVYQLHVGTWWAQDDQGNDVRTLRSGTFLDVVAKLDYLIELGITAIQLLPIQEFETSYSLGYNGTDLYSPEIPYCVAPDDLRWRLAGINAVLADSGHPALTETDLTPGINQLKCLIDLCHLKGLAVILDQVYNHAFGHDSQGTFDSRSLWFYDFQQRPDPNRSLYFTDQTWIGPVFAYWQDWVCQFLIDNARFYLDEYHVDGLRYDEVSAIVNHGGETFAEHLSETVRATRRSVVQIAEYWNGDRPRAIEPPPGGLGFDAELADGLRDSVRTLLKQTSYGLSAALHLAAVAGALTSTPVEAWQFNTCLENHDLTYAGHDGAARLPFLADSADRRSWYARSRVRATATLLLCAPGIPSLFMGQECLEDKNWSDDRSANGLIYWAGLTAADSSMRDLLRCTTDLIHLRGALPALCSTSVRVSRVQDFERVLVMHRWIEGVGVGGDVIVVVSFDEIAKRAYQIGLPSAGAWREVFNSDVYDSYPNPSPVGNGGNVDAAGPPLDGFAASAWLAVPANGALIFVRG</sequence>
<organism evidence="1 2">
    <name type="scientific">Paraburkholderia rhynchosiae</name>
    <dbReference type="NCBI Taxonomy" id="487049"/>
    <lineage>
        <taxon>Bacteria</taxon>
        <taxon>Pseudomonadati</taxon>
        <taxon>Pseudomonadota</taxon>
        <taxon>Betaproteobacteria</taxon>
        <taxon>Burkholderiales</taxon>
        <taxon>Burkholderiaceae</taxon>
        <taxon>Paraburkholderia</taxon>
    </lineage>
</organism>